<gene>
    <name evidence="7" type="ORF">IV02_04480</name>
</gene>
<dbReference type="PROSITE" id="PS00092">
    <property type="entry name" value="N6_MTASE"/>
    <property type="match status" value="1"/>
</dbReference>
<dbReference type="PRINTS" id="PR00505">
    <property type="entry name" value="D12N6MTFRASE"/>
</dbReference>
<dbReference type="SUPFAM" id="SSF53335">
    <property type="entry name" value="S-adenosyl-L-methionine-dependent methyltransferases"/>
    <property type="match status" value="1"/>
</dbReference>
<evidence type="ECO:0000313" key="8">
    <source>
        <dbReference type="Proteomes" id="UP000028643"/>
    </source>
</evidence>
<comment type="catalytic activity">
    <reaction evidence="6">
        <text>a 2'-deoxyadenosine in DNA + S-adenosyl-L-methionine = an N(6)-methyl-2'-deoxyadenosine in DNA + S-adenosyl-L-homocysteine + H(+)</text>
        <dbReference type="Rhea" id="RHEA:15197"/>
        <dbReference type="Rhea" id="RHEA-COMP:12418"/>
        <dbReference type="Rhea" id="RHEA-COMP:12419"/>
        <dbReference type="ChEBI" id="CHEBI:15378"/>
        <dbReference type="ChEBI" id="CHEBI:57856"/>
        <dbReference type="ChEBI" id="CHEBI:59789"/>
        <dbReference type="ChEBI" id="CHEBI:90615"/>
        <dbReference type="ChEBI" id="CHEBI:90616"/>
        <dbReference type="EC" id="2.1.1.72"/>
    </reaction>
</comment>
<evidence type="ECO:0000256" key="1">
    <source>
        <dbReference type="ARBA" id="ARBA00006594"/>
    </source>
</evidence>
<evidence type="ECO:0000256" key="2">
    <source>
        <dbReference type="ARBA" id="ARBA00011900"/>
    </source>
</evidence>
<evidence type="ECO:0000313" key="7">
    <source>
        <dbReference type="EMBL" id="KFE54008.1"/>
    </source>
</evidence>
<reference evidence="7 8" key="1">
    <citation type="submission" date="2014-07" db="EMBL/GenBank/DDBJ databases">
        <title>Draft Genome Sequences of Environmental Pseudomonas syringae strains.</title>
        <authorList>
            <person name="Baltrus D.A."/>
            <person name="Berge O."/>
            <person name="Morris C."/>
        </authorList>
    </citation>
    <scope>NUCLEOTIDE SEQUENCE [LARGE SCALE GENOMIC DNA]</scope>
    <source>
        <strain evidence="7 8">CEB003</strain>
    </source>
</reference>
<name>A0A085VEZ5_PSESX</name>
<evidence type="ECO:0000256" key="5">
    <source>
        <dbReference type="ARBA" id="ARBA00022691"/>
    </source>
</evidence>
<dbReference type="Gene3D" id="1.10.1020.10">
    <property type="entry name" value="Adenine-specific Methyltransferase, Domain 2"/>
    <property type="match status" value="1"/>
</dbReference>
<comment type="caution">
    <text evidence="7">The sequence shown here is derived from an EMBL/GenBank/DDBJ whole genome shotgun (WGS) entry which is preliminary data.</text>
</comment>
<protein>
    <recommendedName>
        <fullName evidence="2">site-specific DNA-methyltransferase (adenine-specific)</fullName>
        <ecNumber evidence="2">2.1.1.72</ecNumber>
    </recommendedName>
</protein>
<dbReference type="EC" id="2.1.1.72" evidence="2"/>
<accession>A0A085VEZ5</accession>
<evidence type="ECO:0000256" key="6">
    <source>
        <dbReference type="ARBA" id="ARBA00047942"/>
    </source>
</evidence>
<dbReference type="GO" id="GO:0009007">
    <property type="term" value="F:site-specific DNA-methyltransferase (adenine-specific) activity"/>
    <property type="evidence" value="ECO:0007669"/>
    <property type="project" value="UniProtKB-EC"/>
</dbReference>
<organism evidence="7 8">
    <name type="scientific">Pseudomonas syringae</name>
    <dbReference type="NCBI Taxonomy" id="317"/>
    <lineage>
        <taxon>Bacteria</taxon>
        <taxon>Pseudomonadati</taxon>
        <taxon>Pseudomonadota</taxon>
        <taxon>Gammaproteobacteria</taxon>
        <taxon>Pseudomonadales</taxon>
        <taxon>Pseudomonadaceae</taxon>
        <taxon>Pseudomonas</taxon>
    </lineage>
</organism>
<proteinExistence type="inferred from homology"/>
<keyword evidence="3 7" id="KW-0489">Methyltransferase</keyword>
<evidence type="ECO:0000256" key="3">
    <source>
        <dbReference type="ARBA" id="ARBA00022603"/>
    </source>
</evidence>
<dbReference type="GO" id="GO:0009307">
    <property type="term" value="P:DNA restriction-modification system"/>
    <property type="evidence" value="ECO:0007669"/>
    <property type="project" value="InterPro"/>
</dbReference>
<dbReference type="InterPro" id="IPR023095">
    <property type="entry name" value="Ade_MeTrfase_dom_2"/>
</dbReference>
<dbReference type="Pfam" id="PF02086">
    <property type="entry name" value="MethyltransfD12"/>
    <property type="match status" value="1"/>
</dbReference>
<dbReference type="InterPro" id="IPR029063">
    <property type="entry name" value="SAM-dependent_MTases_sf"/>
</dbReference>
<dbReference type="EMBL" id="JPQT01000063">
    <property type="protein sequence ID" value="KFE54008.1"/>
    <property type="molecule type" value="Genomic_DNA"/>
</dbReference>
<dbReference type="Gene3D" id="3.40.50.150">
    <property type="entry name" value="Vaccinia Virus protein VP39"/>
    <property type="match status" value="1"/>
</dbReference>
<dbReference type="PATRIC" id="fig|317.174.peg.910"/>
<evidence type="ECO:0000256" key="4">
    <source>
        <dbReference type="ARBA" id="ARBA00022679"/>
    </source>
</evidence>
<dbReference type="GO" id="GO:0032259">
    <property type="term" value="P:methylation"/>
    <property type="evidence" value="ECO:0007669"/>
    <property type="project" value="UniProtKB-KW"/>
</dbReference>
<dbReference type="InterPro" id="IPR002052">
    <property type="entry name" value="DNA_methylase_N6_adenine_CS"/>
</dbReference>
<comment type="similarity">
    <text evidence="1">Belongs to the N(4)/N(6)-methyltransferase family.</text>
</comment>
<dbReference type="AlphaFoldDB" id="A0A085VEZ5"/>
<dbReference type="Proteomes" id="UP000028643">
    <property type="component" value="Unassembled WGS sequence"/>
</dbReference>
<keyword evidence="5" id="KW-0949">S-adenosyl-L-methionine</keyword>
<dbReference type="RefSeq" id="WP_047572461.1">
    <property type="nucleotide sequence ID" value="NZ_JPQT01000063.1"/>
</dbReference>
<keyword evidence="4 7" id="KW-0808">Transferase</keyword>
<sequence length="337" mass="37610">MKYLGSKTKLLGFIDSVVTECVSKISKPSDEIVLCDLFSGSGKVANHFKDRFKVVANDLEYYSYATLENLLNNDSSTVEECQPILDYMNHNMAGEEGFIFQNYSEAGGRTYFTNDNALLIDAGISLVYGMYGRGELTDQQFYYCLCSVLEAADKVSNTTGLYTAYLKEFKASSLKPIHFKGFDLKDAVASNDVYMGDANDLITHVSGDILYLDPPYNQRQYSGDYHLLNTIAQNDKPEIAGITGKRVGRVGSPWSSKKLVEDEFRKLVESANFEFLVMSYSNESLMQPELVADIMSASGKYSVHEMEHKRFSSIKGQKNLVGGETVTEFLHVLHKAG</sequence>
<dbReference type="InterPro" id="IPR012327">
    <property type="entry name" value="MeTrfase_D12"/>
</dbReference>
<dbReference type="GO" id="GO:0003676">
    <property type="term" value="F:nucleic acid binding"/>
    <property type="evidence" value="ECO:0007669"/>
    <property type="project" value="InterPro"/>
</dbReference>